<dbReference type="KEGG" id="tng:GSTEN00001496G001"/>
<feature type="region of interest" description="Disordered" evidence="1">
    <location>
        <begin position="22"/>
        <end position="76"/>
    </location>
</feature>
<protein>
    <submittedName>
        <fullName evidence="2">(spotted green pufferfish) hypothetical protein</fullName>
    </submittedName>
</protein>
<feature type="compositionally biased region" description="Polar residues" evidence="1">
    <location>
        <begin position="62"/>
        <end position="73"/>
    </location>
</feature>
<sequence length="130" mass="13578">METCFPGSLGNKAQVGQPGSGVYGAPAAPVASQSSGSFAHSATATTTAPYSADTAADYGQRPCSSGTSTTRQPRLTLRRCCSPGRHGHRVQQGAPPGTSQLLPFLTHPERQPSNPPRWPTVVLISAFCWV</sequence>
<organism evidence="2">
    <name type="scientific">Tetraodon nigroviridis</name>
    <name type="common">Spotted green pufferfish</name>
    <name type="synonym">Chelonodon nigroviridis</name>
    <dbReference type="NCBI Taxonomy" id="99883"/>
    <lineage>
        <taxon>Eukaryota</taxon>
        <taxon>Metazoa</taxon>
        <taxon>Chordata</taxon>
        <taxon>Craniata</taxon>
        <taxon>Vertebrata</taxon>
        <taxon>Euteleostomi</taxon>
        <taxon>Actinopterygii</taxon>
        <taxon>Neopterygii</taxon>
        <taxon>Teleostei</taxon>
        <taxon>Neoteleostei</taxon>
        <taxon>Acanthomorphata</taxon>
        <taxon>Eupercaria</taxon>
        <taxon>Tetraodontiformes</taxon>
        <taxon>Tetradontoidea</taxon>
        <taxon>Tetraodontidae</taxon>
        <taxon>Tetraodon</taxon>
    </lineage>
</organism>
<dbReference type="AlphaFoldDB" id="Q4TFR5"/>
<proteinExistence type="predicted"/>
<comment type="caution">
    <text evidence="2">The sequence shown here is derived from an EMBL/GenBank/DDBJ whole genome shotgun (WGS) entry which is preliminary data.</text>
</comment>
<evidence type="ECO:0000313" key="2">
    <source>
        <dbReference type="EMBL" id="CAF88267.1"/>
    </source>
</evidence>
<reference evidence="2" key="2">
    <citation type="submission" date="2004-02" db="EMBL/GenBank/DDBJ databases">
        <authorList>
            <consortium name="Genoscope"/>
            <consortium name="Whitehead Institute Centre for Genome Research"/>
        </authorList>
    </citation>
    <scope>NUCLEOTIDE SEQUENCE</scope>
</reference>
<feature type="compositionally biased region" description="Low complexity" evidence="1">
    <location>
        <begin position="34"/>
        <end position="56"/>
    </location>
</feature>
<dbReference type="EMBL" id="CAAE01004259">
    <property type="protein sequence ID" value="CAF88267.1"/>
    <property type="molecule type" value="Genomic_DNA"/>
</dbReference>
<feature type="region of interest" description="Disordered" evidence="1">
    <location>
        <begin position="81"/>
        <end position="100"/>
    </location>
</feature>
<reference evidence="2" key="1">
    <citation type="journal article" date="2004" name="Nature">
        <title>Genome duplication in the teleost fish Tetraodon nigroviridis reveals the early vertebrate proto-karyotype.</title>
        <authorList>
            <person name="Jaillon O."/>
            <person name="Aury J.-M."/>
            <person name="Brunet F."/>
            <person name="Petit J.-L."/>
            <person name="Stange-Thomann N."/>
            <person name="Mauceli E."/>
            <person name="Bouneau L."/>
            <person name="Fischer C."/>
            <person name="Ozouf-Costaz C."/>
            <person name="Bernot A."/>
            <person name="Nicaud S."/>
            <person name="Jaffe D."/>
            <person name="Fisher S."/>
            <person name="Lutfalla G."/>
            <person name="Dossat C."/>
            <person name="Segurens B."/>
            <person name="Dasilva C."/>
            <person name="Salanoubat M."/>
            <person name="Levy M."/>
            <person name="Boudet N."/>
            <person name="Castellano S."/>
            <person name="Anthouard V."/>
            <person name="Jubin C."/>
            <person name="Castelli V."/>
            <person name="Katinka M."/>
            <person name="Vacherie B."/>
            <person name="Biemont C."/>
            <person name="Skalli Z."/>
            <person name="Cattolico L."/>
            <person name="Poulain J."/>
            <person name="De Berardinis V."/>
            <person name="Cruaud C."/>
            <person name="Duprat S."/>
            <person name="Brottier P."/>
            <person name="Coutanceau J.-P."/>
            <person name="Gouzy J."/>
            <person name="Parra G."/>
            <person name="Lardier G."/>
            <person name="Chapple C."/>
            <person name="McKernan K.J."/>
            <person name="McEwan P."/>
            <person name="Bosak S."/>
            <person name="Kellis M."/>
            <person name="Volff J.-N."/>
            <person name="Guigo R."/>
            <person name="Zody M.C."/>
            <person name="Mesirov J."/>
            <person name="Lindblad-Toh K."/>
            <person name="Birren B."/>
            <person name="Nusbaum C."/>
            <person name="Kahn D."/>
            <person name="Robinson-Rechavi M."/>
            <person name="Laudet V."/>
            <person name="Schachter V."/>
            <person name="Quetier F."/>
            <person name="Saurin W."/>
            <person name="Scarpelli C."/>
            <person name="Wincker P."/>
            <person name="Lander E.S."/>
            <person name="Weissenbach J."/>
            <person name="Roest Crollius H."/>
        </authorList>
    </citation>
    <scope>NUCLEOTIDE SEQUENCE [LARGE SCALE GENOMIC DNA]</scope>
</reference>
<accession>Q4TFR5</accession>
<evidence type="ECO:0000256" key="1">
    <source>
        <dbReference type="SAM" id="MobiDB-lite"/>
    </source>
</evidence>
<name>Q4TFR5_TETNG</name>
<gene>
    <name evidence="2" type="ORF">GSTENG00001496001</name>
</gene>